<dbReference type="EMBL" id="LAZP02000265">
    <property type="protein sequence ID" value="PFH58709.1"/>
    <property type="molecule type" value="Genomic_DNA"/>
</dbReference>
<evidence type="ECO:0000256" key="1">
    <source>
        <dbReference type="SAM" id="MobiDB-lite"/>
    </source>
</evidence>
<evidence type="ECO:0000313" key="3">
    <source>
        <dbReference type="Proteomes" id="UP000037136"/>
    </source>
</evidence>
<proteinExistence type="predicted"/>
<protein>
    <submittedName>
        <fullName evidence="2">Uncharacterized protein</fullName>
    </submittedName>
</protein>
<organism evidence="2 3">
    <name type="scientific">Ophiocordyceps unilateralis</name>
    <name type="common">Zombie-ant fungus</name>
    <name type="synonym">Torrubia unilateralis</name>
    <dbReference type="NCBI Taxonomy" id="268505"/>
    <lineage>
        <taxon>Eukaryota</taxon>
        <taxon>Fungi</taxon>
        <taxon>Dikarya</taxon>
        <taxon>Ascomycota</taxon>
        <taxon>Pezizomycotina</taxon>
        <taxon>Sordariomycetes</taxon>
        <taxon>Hypocreomycetidae</taxon>
        <taxon>Hypocreales</taxon>
        <taxon>Ophiocordycipitaceae</taxon>
        <taxon>Ophiocordyceps</taxon>
    </lineage>
</organism>
<gene>
    <name evidence="2" type="ORF">XA68_13325</name>
</gene>
<evidence type="ECO:0000313" key="2">
    <source>
        <dbReference type="EMBL" id="PFH58709.1"/>
    </source>
</evidence>
<feature type="region of interest" description="Disordered" evidence="1">
    <location>
        <begin position="119"/>
        <end position="144"/>
    </location>
</feature>
<reference evidence="2 3" key="1">
    <citation type="journal article" date="2015" name="BMC Genomics">
        <title>Gene expression during zombie ant biting behavior reflects the complexity underlying fungal parasitic behavioral manipulation.</title>
        <authorList>
            <person name="de Bekker C."/>
            <person name="Ohm R.A."/>
            <person name="Loreto R.G."/>
            <person name="Sebastian A."/>
            <person name="Albert I."/>
            <person name="Merrow M."/>
            <person name="Brachmann A."/>
            <person name="Hughes D.P."/>
        </authorList>
    </citation>
    <scope>NUCLEOTIDE SEQUENCE [LARGE SCALE GENOMIC DNA]</scope>
    <source>
        <strain evidence="2 3">SC16a</strain>
    </source>
</reference>
<keyword evidence="3" id="KW-1185">Reference proteome</keyword>
<dbReference type="AlphaFoldDB" id="A0A2A9PBC5"/>
<reference evidence="2 3" key="2">
    <citation type="journal article" date="2017" name="Sci. Rep.">
        <title>Ant-infecting Ophiocordyceps genomes reveal a high diversity of potential behavioral manipulation genes and a possible major role for enterotoxins.</title>
        <authorList>
            <person name="de Bekker C."/>
            <person name="Ohm R.A."/>
            <person name="Evans H.C."/>
            <person name="Brachmann A."/>
            <person name="Hughes D.P."/>
        </authorList>
    </citation>
    <scope>NUCLEOTIDE SEQUENCE [LARGE SCALE GENOMIC DNA]</scope>
    <source>
        <strain evidence="2 3">SC16a</strain>
    </source>
</reference>
<accession>A0A2A9PBC5</accession>
<name>A0A2A9PBC5_OPHUN</name>
<sequence length="184" mass="19806">MPVSEHGVPLSEADSVLDDWAVETGERGDDYWTEAAGKRWIWGRLRPIQHGITSRLMTEGVEKHQLGQQPLSKTKKSIAKSSGLQLLDAGSSSDGFPQQTIRHPSVPISWIPVSKAAASSVGPGTRPLRHDAGRGDGASTSAAQPSFRPEAAFCRLPERRLGSWVMGSSDCDFAPGALPCFLLF</sequence>
<dbReference type="Proteomes" id="UP000037136">
    <property type="component" value="Unassembled WGS sequence"/>
</dbReference>
<comment type="caution">
    <text evidence="2">The sequence shown here is derived from an EMBL/GenBank/DDBJ whole genome shotgun (WGS) entry which is preliminary data.</text>
</comment>